<feature type="transmembrane region" description="Helical" evidence="7">
    <location>
        <begin position="143"/>
        <end position="162"/>
    </location>
</feature>
<name>A0A516H493_9PROT</name>
<feature type="transmembrane region" description="Helical" evidence="7">
    <location>
        <begin position="358"/>
        <end position="380"/>
    </location>
</feature>
<protein>
    <recommendedName>
        <fullName evidence="7">TRAP transporter large permease protein</fullName>
    </recommendedName>
</protein>
<dbReference type="AlphaFoldDB" id="A0A516H493"/>
<dbReference type="InterPro" id="IPR010656">
    <property type="entry name" value="DctM"/>
</dbReference>
<keyword evidence="7" id="KW-0813">Transport</keyword>
<feature type="domain" description="TRAP C4-dicarboxylate transport system permease DctM subunit" evidence="8">
    <location>
        <begin position="7"/>
        <end position="415"/>
    </location>
</feature>
<comment type="similarity">
    <text evidence="7">Belongs to the TRAP transporter large permease family.</text>
</comment>
<evidence type="ECO:0000256" key="4">
    <source>
        <dbReference type="ARBA" id="ARBA00022692"/>
    </source>
</evidence>
<feature type="transmembrane region" description="Helical" evidence="7">
    <location>
        <begin position="51"/>
        <end position="69"/>
    </location>
</feature>
<dbReference type="NCBIfam" id="TIGR00786">
    <property type="entry name" value="dctM"/>
    <property type="match status" value="1"/>
</dbReference>
<evidence type="ECO:0000256" key="5">
    <source>
        <dbReference type="ARBA" id="ARBA00022989"/>
    </source>
</evidence>
<dbReference type="KEGG" id="fer:FNB15_15375"/>
<dbReference type="GO" id="GO:0015740">
    <property type="term" value="P:C4-dicarboxylate transport"/>
    <property type="evidence" value="ECO:0007669"/>
    <property type="project" value="TreeGrafter"/>
</dbReference>
<dbReference type="InterPro" id="IPR004681">
    <property type="entry name" value="TRAP_DctM"/>
</dbReference>
<dbReference type="PANTHER" id="PTHR33362">
    <property type="entry name" value="SIALIC ACID TRAP TRANSPORTER PERMEASE PROTEIN SIAT-RELATED"/>
    <property type="match status" value="1"/>
</dbReference>
<evidence type="ECO:0000256" key="2">
    <source>
        <dbReference type="ARBA" id="ARBA00022475"/>
    </source>
</evidence>
<dbReference type="GO" id="GO:0022857">
    <property type="term" value="F:transmembrane transporter activity"/>
    <property type="evidence" value="ECO:0007669"/>
    <property type="project" value="UniProtKB-UniRule"/>
</dbReference>
<keyword evidence="4 7" id="KW-0812">Transmembrane</keyword>
<evidence type="ECO:0000256" key="3">
    <source>
        <dbReference type="ARBA" id="ARBA00022519"/>
    </source>
</evidence>
<sequence length="430" mass="45818">MNTLFLFAVLFLLMMMGLPISISLGLASVLTVLLFAQDSLASLSLKFFATMELYTLLAIPFFILSGAFMTTGGVARRMINFAISCVGHTYGGLAIASVIACMLFAAVSGSSPATVVAVGSIVIAGMVRTGYTKEYAAGVICNAGTLGILIPPSIVMVVYGAATETSVGRLFMAGVVPGLLLGLMLIAAVYISARMLKLPRQERHSWAERLSTGKEAIWGLMLIVIILGGIYGGVFTPTEAAAVAAIYAFVVAVFIYKDMSFSQVPHVVLEAAKTTVMLMFIICNAFLFAHVLTTEQIPQAITATIIHWGLPPWAFLIVVNILLLIAGNFMEPSAIILILAPILFPIAMELGIDPVHLGIIMVVNMEIGMITPPVGLNLFVTSGITGMPILQVVRAALPWLSILLVFLIITTYVPIMSTWLPDLLFGPASK</sequence>
<evidence type="ECO:0000313" key="9">
    <source>
        <dbReference type="EMBL" id="QDO98576.1"/>
    </source>
</evidence>
<evidence type="ECO:0000256" key="6">
    <source>
        <dbReference type="ARBA" id="ARBA00023136"/>
    </source>
</evidence>
<evidence type="ECO:0000259" key="8">
    <source>
        <dbReference type="Pfam" id="PF06808"/>
    </source>
</evidence>
<keyword evidence="6 7" id="KW-0472">Membrane</keyword>
<keyword evidence="5 7" id="KW-1133">Transmembrane helix</keyword>
<feature type="transmembrane region" description="Helical" evidence="7">
    <location>
        <begin position="334"/>
        <end position="352"/>
    </location>
</feature>
<keyword evidence="3 7" id="KW-0997">Cell inner membrane</keyword>
<dbReference type="PANTHER" id="PTHR33362:SF5">
    <property type="entry name" value="C4-DICARBOXYLATE TRAP TRANSPORTER LARGE PERMEASE PROTEIN DCTM"/>
    <property type="match status" value="1"/>
</dbReference>
<evidence type="ECO:0000256" key="1">
    <source>
        <dbReference type="ARBA" id="ARBA00004429"/>
    </source>
</evidence>
<feature type="transmembrane region" description="Helical" evidence="7">
    <location>
        <begin position="174"/>
        <end position="196"/>
    </location>
</feature>
<keyword evidence="10" id="KW-1185">Reference proteome</keyword>
<feature type="transmembrane region" description="Helical" evidence="7">
    <location>
        <begin position="240"/>
        <end position="256"/>
    </location>
</feature>
<dbReference type="EMBL" id="CP041636">
    <property type="protein sequence ID" value="QDO98576.1"/>
    <property type="molecule type" value="Genomic_DNA"/>
</dbReference>
<dbReference type="GO" id="GO:0005886">
    <property type="term" value="C:plasma membrane"/>
    <property type="evidence" value="ECO:0007669"/>
    <property type="project" value="UniProtKB-SubCell"/>
</dbReference>
<dbReference type="Proteomes" id="UP000317496">
    <property type="component" value="Chromosome"/>
</dbReference>
<proteinExistence type="inferred from homology"/>
<dbReference type="OrthoDB" id="7824289at2"/>
<gene>
    <name evidence="9" type="ORF">FNB15_15375</name>
</gene>
<reference evidence="9 10" key="1">
    <citation type="submission" date="2019-07" db="EMBL/GenBank/DDBJ databases">
        <title>Genome sequencing for Ferrovibrio sp. K5.</title>
        <authorList>
            <person name="Park S.-J."/>
        </authorList>
    </citation>
    <scope>NUCLEOTIDE SEQUENCE [LARGE SCALE GENOMIC DNA]</scope>
    <source>
        <strain evidence="9 10">K5</strain>
    </source>
</reference>
<evidence type="ECO:0000256" key="7">
    <source>
        <dbReference type="RuleBase" id="RU369079"/>
    </source>
</evidence>
<dbReference type="PIRSF" id="PIRSF006066">
    <property type="entry name" value="HI0050"/>
    <property type="match status" value="1"/>
</dbReference>
<feature type="transmembrane region" description="Helical" evidence="7">
    <location>
        <begin position="392"/>
        <end position="415"/>
    </location>
</feature>
<dbReference type="RefSeq" id="WP_144069557.1">
    <property type="nucleotide sequence ID" value="NZ_CP041636.1"/>
</dbReference>
<feature type="transmembrane region" description="Helical" evidence="7">
    <location>
        <begin position="305"/>
        <end position="327"/>
    </location>
</feature>
<organism evidence="9 10">
    <name type="scientific">Ferrovibrio terrae</name>
    <dbReference type="NCBI Taxonomy" id="2594003"/>
    <lineage>
        <taxon>Bacteria</taxon>
        <taxon>Pseudomonadati</taxon>
        <taxon>Pseudomonadota</taxon>
        <taxon>Alphaproteobacteria</taxon>
        <taxon>Rhodospirillales</taxon>
        <taxon>Rhodospirillaceae</taxon>
        <taxon>Ferrovibrio</taxon>
    </lineage>
</organism>
<dbReference type="Pfam" id="PF06808">
    <property type="entry name" value="DctM"/>
    <property type="match status" value="1"/>
</dbReference>
<keyword evidence="2" id="KW-1003">Cell membrane</keyword>
<feature type="transmembrane region" description="Helical" evidence="7">
    <location>
        <begin position="216"/>
        <end position="234"/>
    </location>
</feature>
<comment type="subunit">
    <text evidence="7">The complex comprises the extracytoplasmic solute receptor protein and the two transmembrane proteins.</text>
</comment>
<feature type="transmembrane region" description="Helical" evidence="7">
    <location>
        <begin position="113"/>
        <end position="131"/>
    </location>
</feature>
<evidence type="ECO:0000313" key="10">
    <source>
        <dbReference type="Proteomes" id="UP000317496"/>
    </source>
</evidence>
<comment type="function">
    <text evidence="7">Part of the tripartite ATP-independent periplasmic (TRAP) transport system.</text>
</comment>
<comment type="subcellular location">
    <subcellularLocation>
        <location evidence="1 7">Cell inner membrane</location>
        <topology evidence="1 7">Multi-pass membrane protein</topology>
    </subcellularLocation>
</comment>
<feature type="transmembrane region" description="Helical" evidence="7">
    <location>
        <begin position="276"/>
        <end position="293"/>
    </location>
</feature>
<feature type="transmembrane region" description="Helical" evidence="7">
    <location>
        <begin position="81"/>
        <end position="107"/>
    </location>
</feature>
<accession>A0A516H493</accession>